<feature type="compositionally biased region" description="Basic and acidic residues" evidence="1">
    <location>
        <begin position="21"/>
        <end position="33"/>
    </location>
</feature>
<evidence type="ECO:0000313" key="2">
    <source>
        <dbReference type="EMBL" id="CAB1444204.1"/>
    </source>
</evidence>
<dbReference type="AlphaFoldDB" id="A0A9N7V8W0"/>
<feature type="compositionally biased region" description="Basic and acidic residues" evidence="1">
    <location>
        <begin position="56"/>
        <end position="68"/>
    </location>
</feature>
<feature type="region of interest" description="Disordered" evidence="1">
    <location>
        <begin position="21"/>
        <end position="94"/>
    </location>
</feature>
<comment type="caution">
    <text evidence="2">The sequence shown here is derived from an EMBL/GenBank/DDBJ whole genome shotgun (WGS) entry which is preliminary data.</text>
</comment>
<sequence length="223" mass="24896">MSKLRRLGMGAAAEVVVANEQERKAKRERKMEMKNTGGKARCEQEGNLHTNGKARQTTEERGQHDQKTQTKNVGMETGTRHKRRDKERLTGQKGDYRNLIGHRAAHRAAREGGAAGLERRCLARRPSQASFSYTITVGSTGGEKKKTHLCQLSLPASVSPARTVDTRQVEWIHAVETEPPRSLSRNPDPPAQATFSPPLTVRFLDVSYQRSLRLLFLAERSGT</sequence>
<dbReference type="EMBL" id="CADEAL010003323">
    <property type="protein sequence ID" value="CAB1444204.1"/>
    <property type="molecule type" value="Genomic_DNA"/>
</dbReference>
<gene>
    <name evidence="2" type="ORF">PLEPLA_LOCUS31920</name>
</gene>
<reference evidence="2" key="1">
    <citation type="submission" date="2020-03" db="EMBL/GenBank/DDBJ databases">
        <authorList>
            <person name="Weist P."/>
        </authorList>
    </citation>
    <scope>NUCLEOTIDE SEQUENCE</scope>
</reference>
<keyword evidence="3" id="KW-1185">Reference proteome</keyword>
<accession>A0A9N7V8W0</accession>
<evidence type="ECO:0000313" key="3">
    <source>
        <dbReference type="Proteomes" id="UP001153269"/>
    </source>
</evidence>
<name>A0A9N7V8W0_PLEPL</name>
<organism evidence="2 3">
    <name type="scientific">Pleuronectes platessa</name>
    <name type="common">European plaice</name>
    <dbReference type="NCBI Taxonomy" id="8262"/>
    <lineage>
        <taxon>Eukaryota</taxon>
        <taxon>Metazoa</taxon>
        <taxon>Chordata</taxon>
        <taxon>Craniata</taxon>
        <taxon>Vertebrata</taxon>
        <taxon>Euteleostomi</taxon>
        <taxon>Actinopterygii</taxon>
        <taxon>Neopterygii</taxon>
        <taxon>Teleostei</taxon>
        <taxon>Neoteleostei</taxon>
        <taxon>Acanthomorphata</taxon>
        <taxon>Carangaria</taxon>
        <taxon>Pleuronectiformes</taxon>
        <taxon>Pleuronectoidei</taxon>
        <taxon>Pleuronectidae</taxon>
        <taxon>Pleuronectes</taxon>
    </lineage>
</organism>
<protein>
    <submittedName>
        <fullName evidence="2">Uncharacterized protein</fullName>
    </submittedName>
</protein>
<dbReference type="Proteomes" id="UP001153269">
    <property type="component" value="Unassembled WGS sequence"/>
</dbReference>
<proteinExistence type="predicted"/>
<evidence type="ECO:0000256" key="1">
    <source>
        <dbReference type="SAM" id="MobiDB-lite"/>
    </source>
</evidence>